<keyword evidence="3" id="KW-1185">Reference proteome</keyword>
<feature type="region of interest" description="Disordered" evidence="1">
    <location>
        <begin position="1"/>
        <end position="70"/>
    </location>
</feature>
<reference evidence="3" key="1">
    <citation type="submission" date="2014-03" db="EMBL/GenBank/DDBJ databases">
        <title>The Genome Sequence of Puccinia striiformis f. sp. tritici PST-78.</title>
        <authorList>
            <consortium name="The Broad Institute Genome Sequencing Platform"/>
            <person name="Cuomo C."/>
            <person name="Hulbert S."/>
            <person name="Chen X."/>
            <person name="Walker B."/>
            <person name="Young S.K."/>
            <person name="Zeng Q."/>
            <person name="Gargeya S."/>
            <person name="Fitzgerald M."/>
            <person name="Haas B."/>
            <person name="Abouelleil A."/>
            <person name="Alvarado L."/>
            <person name="Arachchi H.M."/>
            <person name="Berlin A.M."/>
            <person name="Chapman S.B."/>
            <person name="Goldberg J."/>
            <person name="Griggs A."/>
            <person name="Gujja S."/>
            <person name="Hansen M."/>
            <person name="Howarth C."/>
            <person name="Imamovic A."/>
            <person name="Larimer J."/>
            <person name="McCowan C."/>
            <person name="Montmayeur A."/>
            <person name="Murphy C."/>
            <person name="Neiman D."/>
            <person name="Pearson M."/>
            <person name="Priest M."/>
            <person name="Roberts A."/>
            <person name="Saif S."/>
            <person name="Shea T."/>
            <person name="Sisk P."/>
            <person name="Sykes S."/>
            <person name="Wortman J."/>
            <person name="Nusbaum C."/>
            <person name="Birren B."/>
        </authorList>
    </citation>
    <scope>NUCLEOTIDE SEQUENCE [LARGE SCALE GENOMIC DNA]</scope>
    <source>
        <strain evidence="3">race PST-78</strain>
    </source>
</reference>
<dbReference type="Proteomes" id="UP000054564">
    <property type="component" value="Unassembled WGS sequence"/>
</dbReference>
<comment type="caution">
    <text evidence="2">The sequence shown here is derived from an EMBL/GenBank/DDBJ whole genome shotgun (WGS) entry which is preliminary data.</text>
</comment>
<feature type="compositionally biased region" description="Polar residues" evidence="1">
    <location>
        <begin position="58"/>
        <end position="70"/>
    </location>
</feature>
<gene>
    <name evidence="2" type="ORF">PSTG_17911</name>
</gene>
<evidence type="ECO:0000313" key="2">
    <source>
        <dbReference type="EMBL" id="KNE88670.1"/>
    </source>
</evidence>
<dbReference type="EMBL" id="AJIL01001195">
    <property type="protein sequence ID" value="KNE88670.1"/>
    <property type="molecule type" value="Genomic_DNA"/>
</dbReference>
<evidence type="ECO:0000256" key="1">
    <source>
        <dbReference type="SAM" id="MobiDB-lite"/>
    </source>
</evidence>
<feature type="compositionally biased region" description="Basic and acidic residues" evidence="1">
    <location>
        <begin position="1"/>
        <end position="18"/>
    </location>
</feature>
<protein>
    <submittedName>
        <fullName evidence="2">Uncharacterized protein</fullName>
    </submittedName>
</protein>
<evidence type="ECO:0000313" key="3">
    <source>
        <dbReference type="Proteomes" id="UP000054564"/>
    </source>
</evidence>
<accession>A0A0L0UNY0</accession>
<dbReference type="AlphaFoldDB" id="A0A0L0UNY0"/>
<organism evidence="2 3">
    <name type="scientific">Puccinia striiformis f. sp. tritici PST-78</name>
    <dbReference type="NCBI Taxonomy" id="1165861"/>
    <lineage>
        <taxon>Eukaryota</taxon>
        <taxon>Fungi</taxon>
        <taxon>Dikarya</taxon>
        <taxon>Basidiomycota</taxon>
        <taxon>Pucciniomycotina</taxon>
        <taxon>Pucciniomycetes</taxon>
        <taxon>Pucciniales</taxon>
        <taxon>Pucciniaceae</taxon>
        <taxon>Puccinia</taxon>
    </lineage>
</organism>
<feature type="compositionally biased region" description="Basic and acidic residues" evidence="1">
    <location>
        <begin position="28"/>
        <end position="55"/>
    </location>
</feature>
<proteinExistence type="predicted"/>
<sequence length="70" mass="7651">MPWLRDHGQRVDWEKGLVRDSNPSRPATKQEERTGALSEGGRRTETTSGGEDHCAGDPSTTPSVSKRNAC</sequence>
<name>A0A0L0UNY0_9BASI</name>